<gene>
    <name evidence="3" type="ORF">SAMN05444007_106155</name>
</gene>
<dbReference type="PANTHER" id="PTHR41328">
    <property type="entry name" value="TERMINASE SMALL SUBUNIT-RELATED"/>
    <property type="match status" value="1"/>
</dbReference>
<keyword evidence="4" id="KW-1185">Reference proteome</keyword>
<dbReference type="Gene3D" id="1.10.10.1400">
    <property type="entry name" value="Terminase, small subunit, N-terminal DNA-binding domain, HTH motif"/>
    <property type="match status" value="1"/>
</dbReference>
<sequence>MSSNPDNPATANTDWLDKHGLSDRQRLFVLAYLDTPNATQSAEKAGYRHGKTQGPRLLDNVGVRNAIKEGRAMIEQKLMLDAEGIARMWADIATADPNELTQHIHAPCRFCWGQGHEYQWKTEREFRETKARKVFDLFSDDDLREAEMAGTIEDPRIPDDAGGYGYRLTDDPNPDCPECSGLGIEVSRMSDTRKLKGGAKLLFDGGKISRLQMVAHFSVRFSEGSLTIHS</sequence>
<dbReference type="OrthoDB" id="8227562at2"/>
<dbReference type="AlphaFoldDB" id="A0A1H7AV17"/>
<proteinExistence type="predicted"/>
<dbReference type="RefSeq" id="WP_092366890.1">
    <property type="nucleotide sequence ID" value="NZ_BMGV01000006.1"/>
</dbReference>
<evidence type="ECO:0000256" key="2">
    <source>
        <dbReference type="ARBA" id="ARBA00023219"/>
    </source>
</evidence>
<evidence type="ECO:0000313" key="4">
    <source>
        <dbReference type="Proteomes" id="UP000199379"/>
    </source>
</evidence>
<dbReference type="InterPro" id="IPR005335">
    <property type="entry name" value="Terminase_ssu"/>
</dbReference>
<keyword evidence="1" id="KW-1188">Viral release from host cell</keyword>
<dbReference type="GO" id="GO:0051276">
    <property type="term" value="P:chromosome organization"/>
    <property type="evidence" value="ECO:0007669"/>
    <property type="project" value="InterPro"/>
</dbReference>
<dbReference type="STRING" id="1227549.SAMN05444007_106155"/>
<evidence type="ECO:0000256" key="1">
    <source>
        <dbReference type="ARBA" id="ARBA00022612"/>
    </source>
</evidence>
<dbReference type="Proteomes" id="UP000199379">
    <property type="component" value="Unassembled WGS sequence"/>
</dbReference>
<dbReference type="InterPro" id="IPR038713">
    <property type="entry name" value="Terminase_Gp1_N_sf"/>
</dbReference>
<dbReference type="InterPro" id="IPR052404">
    <property type="entry name" value="SPP1-like_terminase"/>
</dbReference>
<evidence type="ECO:0000313" key="3">
    <source>
        <dbReference type="EMBL" id="SEJ68484.1"/>
    </source>
</evidence>
<accession>A0A1H7AV17</accession>
<dbReference type="EMBL" id="FNYD01000006">
    <property type="protein sequence ID" value="SEJ68484.1"/>
    <property type="molecule type" value="Genomic_DNA"/>
</dbReference>
<name>A0A1H7AV17_9RHOB</name>
<dbReference type="PANTHER" id="PTHR41328:SF2">
    <property type="entry name" value="TERMINASE SMALL SUBUNIT"/>
    <property type="match status" value="1"/>
</dbReference>
<dbReference type="Pfam" id="PF03592">
    <property type="entry name" value="Terminase_2"/>
    <property type="match status" value="1"/>
</dbReference>
<protein>
    <submittedName>
        <fullName evidence="3">Terminase small subunit</fullName>
    </submittedName>
</protein>
<organism evidence="3 4">
    <name type="scientific">Cribrihabitans marinus</name>
    <dbReference type="NCBI Taxonomy" id="1227549"/>
    <lineage>
        <taxon>Bacteria</taxon>
        <taxon>Pseudomonadati</taxon>
        <taxon>Pseudomonadota</taxon>
        <taxon>Alphaproteobacteria</taxon>
        <taxon>Rhodobacterales</taxon>
        <taxon>Paracoccaceae</taxon>
        <taxon>Cribrihabitans</taxon>
    </lineage>
</organism>
<keyword evidence="2" id="KW-0231">Viral genome packaging</keyword>
<reference evidence="3 4" key="1">
    <citation type="submission" date="2016-10" db="EMBL/GenBank/DDBJ databases">
        <authorList>
            <person name="de Groot N.N."/>
        </authorList>
    </citation>
    <scope>NUCLEOTIDE SEQUENCE [LARGE SCALE GENOMIC DNA]</scope>
    <source>
        <strain evidence="3 4">DSM 29340</strain>
    </source>
</reference>